<proteinExistence type="predicted"/>
<evidence type="ECO:0000256" key="1">
    <source>
        <dbReference type="SAM" id="MobiDB-lite"/>
    </source>
</evidence>
<accession>A0AAP0R3P5</accession>
<organism evidence="2 3">
    <name type="scientific">Liquidambar formosana</name>
    <name type="common">Formosan gum</name>
    <dbReference type="NCBI Taxonomy" id="63359"/>
    <lineage>
        <taxon>Eukaryota</taxon>
        <taxon>Viridiplantae</taxon>
        <taxon>Streptophyta</taxon>
        <taxon>Embryophyta</taxon>
        <taxon>Tracheophyta</taxon>
        <taxon>Spermatophyta</taxon>
        <taxon>Magnoliopsida</taxon>
        <taxon>eudicotyledons</taxon>
        <taxon>Gunneridae</taxon>
        <taxon>Pentapetalae</taxon>
        <taxon>Saxifragales</taxon>
        <taxon>Altingiaceae</taxon>
        <taxon>Liquidambar</taxon>
    </lineage>
</organism>
<gene>
    <name evidence="2" type="ORF">L1049_009754</name>
</gene>
<comment type="caution">
    <text evidence="2">The sequence shown here is derived from an EMBL/GenBank/DDBJ whole genome shotgun (WGS) entry which is preliminary data.</text>
</comment>
<feature type="compositionally biased region" description="Basic residues" evidence="1">
    <location>
        <begin position="40"/>
        <end position="55"/>
    </location>
</feature>
<protein>
    <submittedName>
        <fullName evidence="2">Uncharacterized protein</fullName>
    </submittedName>
</protein>
<dbReference type="EMBL" id="JBBPBK010000016">
    <property type="protein sequence ID" value="KAK9267330.1"/>
    <property type="molecule type" value="Genomic_DNA"/>
</dbReference>
<evidence type="ECO:0000313" key="3">
    <source>
        <dbReference type="Proteomes" id="UP001415857"/>
    </source>
</evidence>
<dbReference type="AlphaFoldDB" id="A0AAP0R3P5"/>
<sequence>MAAKLSSCFLSHGLSGLNRNEQVNVRFRVPPPRILPASCKMRHRNVSSQHKRQQVKKGPPERTPTNTNFQSNGAENSESENALTDSISTLDQESISDDDVDTSIAVEHNYDKDLNSSTCIGGDKIFGILL</sequence>
<dbReference type="Proteomes" id="UP001415857">
    <property type="component" value="Unassembled WGS sequence"/>
</dbReference>
<name>A0AAP0R3P5_LIQFO</name>
<keyword evidence="3" id="KW-1185">Reference proteome</keyword>
<feature type="region of interest" description="Disordered" evidence="1">
    <location>
        <begin position="35"/>
        <end position="86"/>
    </location>
</feature>
<feature type="compositionally biased region" description="Polar residues" evidence="1">
    <location>
        <begin position="63"/>
        <end position="86"/>
    </location>
</feature>
<reference evidence="2 3" key="1">
    <citation type="journal article" date="2024" name="Plant J.">
        <title>Genome sequences and population genomics reveal climatic adaptation and genomic divergence between two closely related sweetgum species.</title>
        <authorList>
            <person name="Xu W.Q."/>
            <person name="Ren C.Q."/>
            <person name="Zhang X.Y."/>
            <person name="Comes H.P."/>
            <person name="Liu X.H."/>
            <person name="Li Y.G."/>
            <person name="Kettle C.J."/>
            <person name="Jalonen R."/>
            <person name="Gaisberger H."/>
            <person name="Ma Y.Z."/>
            <person name="Qiu Y.X."/>
        </authorList>
    </citation>
    <scope>NUCLEOTIDE SEQUENCE [LARGE SCALE GENOMIC DNA]</scope>
    <source>
        <strain evidence="2">Hangzhou</strain>
    </source>
</reference>
<evidence type="ECO:0000313" key="2">
    <source>
        <dbReference type="EMBL" id="KAK9267330.1"/>
    </source>
</evidence>